<feature type="signal peptide" evidence="1">
    <location>
        <begin position="1"/>
        <end position="24"/>
    </location>
</feature>
<comment type="caution">
    <text evidence="2">The sequence shown here is derived from an EMBL/GenBank/DDBJ whole genome shotgun (WGS) entry which is preliminary data.</text>
</comment>
<dbReference type="PROSITE" id="PS51257">
    <property type="entry name" value="PROKAR_LIPOPROTEIN"/>
    <property type="match status" value="1"/>
</dbReference>
<accession>A0ABS8AU82</accession>
<sequence>MLLSRLLILTALAGATMAGVTSCADDDKGIVPPMRVELRLPLTIDFAATSVQGNKNLTFNGLDFTGSAIVSSDFVNGVLQCPASTNATMRGATGKVQLANPDFNCLIADVSKMPAMQKITVKMLDNGRAATQLSLCDGTQVIATSTTYTGTTPEVTYTLAVDGKKASKFYIYSTEAEVKSIVFE</sequence>
<protein>
    <recommendedName>
        <fullName evidence="4">Lipocalin-like domain-containing protein</fullName>
    </recommendedName>
</protein>
<keyword evidence="1" id="KW-0732">Signal</keyword>
<evidence type="ECO:0000313" key="3">
    <source>
        <dbReference type="Proteomes" id="UP001165296"/>
    </source>
</evidence>
<evidence type="ECO:0008006" key="4">
    <source>
        <dbReference type="Google" id="ProtNLM"/>
    </source>
</evidence>
<dbReference type="RefSeq" id="WP_226177600.1">
    <property type="nucleotide sequence ID" value="NZ_JAJADR010000005.1"/>
</dbReference>
<feature type="chain" id="PRO_5047096167" description="Lipocalin-like domain-containing protein" evidence="1">
    <location>
        <begin position="25"/>
        <end position="184"/>
    </location>
</feature>
<reference evidence="2" key="1">
    <citation type="submission" date="2021-10" db="EMBL/GenBank/DDBJ databases">
        <authorList>
            <person name="Dean J.D."/>
            <person name="Kim M.K."/>
            <person name="Newey C.N."/>
            <person name="Stoker T.S."/>
            <person name="Thompson D.W."/>
            <person name="Grose J.H."/>
        </authorList>
    </citation>
    <scope>NUCLEOTIDE SEQUENCE</scope>
    <source>
        <strain evidence="2">BT178</strain>
    </source>
</reference>
<name>A0ABS8AU82_9BACT</name>
<keyword evidence="3" id="KW-1185">Reference proteome</keyword>
<evidence type="ECO:0000256" key="1">
    <source>
        <dbReference type="SAM" id="SignalP"/>
    </source>
</evidence>
<organism evidence="2 3">
    <name type="scientific">Hymenobacter lucidus</name>
    <dbReference type="NCBI Taxonomy" id="2880930"/>
    <lineage>
        <taxon>Bacteria</taxon>
        <taxon>Pseudomonadati</taxon>
        <taxon>Bacteroidota</taxon>
        <taxon>Cytophagia</taxon>
        <taxon>Cytophagales</taxon>
        <taxon>Hymenobacteraceae</taxon>
        <taxon>Hymenobacter</taxon>
    </lineage>
</organism>
<gene>
    <name evidence="2" type="ORF">LGH74_17445</name>
</gene>
<dbReference type="EMBL" id="JAJADR010000005">
    <property type="protein sequence ID" value="MCB2409780.1"/>
    <property type="molecule type" value="Genomic_DNA"/>
</dbReference>
<dbReference type="Proteomes" id="UP001165296">
    <property type="component" value="Unassembled WGS sequence"/>
</dbReference>
<proteinExistence type="predicted"/>
<evidence type="ECO:0000313" key="2">
    <source>
        <dbReference type="EMBL" id="MCB2409780.1"/>
    </source>
</evidence>